<evidence type="ECO:0000256" key="1">
    <source>
        <dbReference type="ARBA" id="ARBA00023002"/>
    </source>
</evidence>
<dbReference type="Gene3D" id="3.30.360.10">
    <property type="entry name" value="Dihydrodipicolinate Reductase, domain 2"/>
    <property type="match status" value="1"/>
</dbReference>
<protein>
    <submittedName>
        <fullName evidence="4">Gfo/Idh/MocA family oxidoreductase</fullName>
    </submittedName>
</protein>
<evidence type="ECO:0000313" key="4">
    <source>
        <dbReference type="EMBL" id="MBK0394065.1"/>
    </source>
</evidence>
<evidence type="ECO:0000313" key="5">
    <source>
        <dbReference type="Proteomes" id="UP000617041"/>
    </source>
</evidence>
<dbReference type="Pfam" id="PF01408">
    <property type="entry name" value="GFO_IDH_MocA"/>
    <property type="match status" value="1"/>
</dbReference>
<dbReference type="Gene3D" id="3.40.50.720">
    <property type="entry name" value="NAD(P)-binding Rossmann-like Domain"/>
    <property type="match status" value="1"/>
</dbReference>
<reference evidence="4" key="1">
    <citation type="submission" date="2020-12" db="EMBL/GenBank/DDBJ databases">
        <title>Ramlibacter sp. nov., isolated from a freshwater alga, Cryptomonas.</title>
        <authorList>
            <person name="Kim H.M."/>
            <person name="Jeon C.O."/>
        </authorList>
    </citation>
    <scope>NUCLEOTIDE SEQUENCE</scope>
    <source>
        <strain evidence="4">CrO1</strain>
    </source>
</reference>
<evidence type="ECO:0000259" key="3">
    <source>
        <dbReference type="Pfam" id="PF22725"/>
    </source>
</evidence>
<dbReference type="Proteomes" id="UP000617041">
    <property type="component" value="Unassembled WGS sequence"/>
</dbReference>
<sequence length="328" mass="35646">MSLPRLGFLGIGWIGQHRLQALLDEQLCEVVAIADPSPEVQSKARELAPQAAVVDTLDQLLAHTLDGVVIATPSALHAQQAMQALERKVAVFCQKPLARTAQETRAILNAAREADRLLGCDLSYRHTEAMRRIRNEVVEGAIGKVYAIDLVFHNAYGPNKGWARDMQLAGGGCAIDLGTHLVDLALWVLGAPPAAKVSSSLFARGRRLPVRPDEVEDYAIATIETAEGTAIRLACSWEISAGRDAIIEAHFHGERGGASMRNRNGSFFDFVAERYDGSRVTTLSQPPDAWGGRAACDWARRLQAGARYEPAIESLQQVATLMDAIYGR</sequence>
<dbReference type="SUPFAM" id="SSF55347">
    <property type="entry name" value="Glyceraldehyde-3-phosphate dehydrogenase-like, C-terminal domain"/>
    <property type="match status" value="1"/>
</dbReference>
<dbReference type="RefSeq" id="WP_200789030.1">
    <property type="nucleotide sequence ID" value="NZ_JAEDAO010000001.1"/>
</dbReference>
<comment type="caution">
    <text evidence="4">The sequence shown here is derived from an EMBL/GenBank/DDBJ whole genome shotgun (WGS) entry which is preliminary data.</text>
</comment>
<accession>A0A934Q2X2</accession>
<dbReference type="InterPro" id="IPR036291">
    <property type="entry name" value="NAD(P)-bd_dom_sf"/>
</dbReference>
<feature type="domain" description="GFO/IDH/MocA-like oxidoreductase" evidence="3">
    <location>
        <begin position="131"/>
        <end position="257"/>
    </location>
</feature>
<name>A0A934Q2X2_9BURK</name>
<dbReference type="Pfam" id="PF22725">
    <property type="entry name" value="GFO_IDH_MocA_C3"/>
    <property type="match status" value="1"/>
</dbReference>
<dbReference type="EMBL" id="JAEDAO010000001">
    <property type="protein sequence ID" value="MBK0394065.1"/>
    <property type="molecule type" value="Genomic_DNA"/>
</dbReference>
<dbReference type="PANTHER" id="PTHR43818:SF11">
    <property type="entry name" value="BCDNA.GH03377"/>
    <property type="match status" value="1"/>
</dbReference>
<dbReference type="InterPro" id="IPR050463">
    <property type="entry name" value="Gfo/Idh/MocA_oxidrdct_glycsds"/>
</dbReference>
<dbReference type="GO" id="GO:0000166">
    <property type="term" value="F:nucleotide binding"/>
    <property type="evidence" value="ECO:0007669"/>
    <property type="project" value="InterPro"/>
</dbReference>
<evidence type="ECO:0000259" key="2">
    <source>
        <dbReference type="Pfam" id="PF01408"/>
    </source>
</evidence>
<proteinExistence type="predicted"/>
<organism evidence="4 5">
    <name type="scientific">Ramlibacter algicola</name>
    <dbReference type="NCBI Taxonomy" id="2795217"/>
    <lineage>
        <taxon>Bacteria</taxon>
        <taxon>Pseudomonadati</taxon>
        <taxon>Pseudomonadota</taxon>
        <taxon>Betaproteobacteria</taxon>
        <taxon>Burkholderiales</taxon>
        <taxon>Comamonadaceae</taxon>
        <taxon>Ramlibacter</taxon>
    </lineage>
</organism>
<gene>
    <name evidence="4" type="ORF">I8E28_15800</name>
</gene>
<dbReference type="InterPro" id="IPR055170">
    <property type="entry name" value="GFO_IDH_MocA-like_dom"/>
</dbReference>
<dbReference type="GO" id="GO:0016491">
    <property type="term" value="F:oxidoreductase activity"/>
    <property type="evidence" value="ECO:0007669"/>
    <property type="project" value="UniProtKB-KW"/>
</dbReference>
<dbReference type="SUPFAM" id="SSF51735">
    <property type="entry name" value="NAD(P)-binding Rossmann-fold domains"/>
    <property type="match status" value="1"/>
</dbReference>
<dbReference type="InterPro" id="IPR000683">
    <property type="entry name" value="Gfo/Idh/MocA-like_OxRdtase_N"/>
</dbReference>
<keyword evidence="5" id="KW-1185">Reference proteome</keyword>
<dbReference type="AlphaFoldDB" id="A0A934Q2X2"/>
<keyword evidence="1" id="KW-0560">Oxidoreductase</keyword>
<feature type="domain" description="Gfo/Idh/MocA-like oxidoreductase N-terminal" evidence="2">
    <location>
        <begin position="5"/>
        <end position="118"/>
    </location>
</feature>
<dbReference type="PANTHER" id="PTHR43818">
    <property type="entry name" value="BCDNA.GH03377"/>
    <property type="match status" value="1"/>
</dbReference>